<dbReference type="Pfam" id="PF02255">
    <property type="entry name" value="PTS_IIA"/>
    <property type="match status" value="1"/>
</dbReference>
<dbReference type="GO" id="GO:0046872">
    <property type="term" value="F:metal ion binding"/>
    <property type="evidence" value="ECO:0007669"/>
    <property type="project" value="UniProtKB-KW"/>
</dbReference>
<dbReference type="CDD" id="cd00215">
    <property type="entry name" value="PTS_IIA_lac"/>
    <property type="match status" value="1"/>
</dbReference>
<keyword evidence="1" id="KW-0813">Transport</keyword>
<dbReference type="EMBL" id="CP099799">
    <property type="protein sequence ID" value="USS01724.1"/>
    <property type="molecule type" value="Genomic_DNA"/>
</dbReference>
<evidence type="ECO:0000256" key="4">
    <source>
        <dbReference type="ARBA" id="ARBA00022683"/>
    </source>
</evidence>
<keyword evidence="4" id="KW-0598">Phosphotransferase system</keyword>
<evidence type="ECO:0000313" key="11">
    <source>
        <dbReference type="Proteomes" id="UP000280586"/>
    </source>
</evidence>
<keyword evidence="3" id="KW-0808">Transferase</keyword>
<name>A0A9N7PL78_CLOSE</name>
<dbReference type="SUPFAM" id="SSF46973">
    <property type="entry name" value="Enzyme IIa from lactose specific PTS, IIa-lac"/>
    <property type="match status" value="1"/>
</dbReference>
<dbReference type="KEGG" id="csep:CP523_12255"/>
<dbReference type="GO" id="GO:0016740">
    <property type="term" value="F:transferase activity"/>
    <property type="evidence" value="ECO:0007669"/>
    <property type="project" value="UniProtKB-KW"/>
</dbReference>
<reference evidence="9 11" key="1">
    <citation type="submission" date="2017-09" db="EMBL/GenBank/DDBJ databases">
        <authorList>
            <person name="Thomas P."/>
            <person name="Seyboldt C."/>
        </authorList>
    </citation>
    <scope>NUCLEOTIDE SEQUENCE [LARGE SCALE GENOMIC DNA]</scope>
    <source>
        <strain evidence="9 11">DSM 7534</strain>
    </source>
</reference>
<dbReference type="PANTHER" id="PTHR34382">
    <property type="entry name" value="PTS SYSTEM N,N'-DIACETYLCHITOBIOSE-SPECIFIC EIIA COMPONENT"/>
    <property type="match status" value="1"/>
</dbReference>
<feature type="active site" description="Tele-phosphohistidine intermediate" evidence="5">
    <location>
        <position position="75"/>
    </location>
</feature>
<keyword evidence="6" id="KW-0460">Magnesium</keyword>
<dbReference type="EMBL" id="CP023671">
    <property type="protein sequence ID" value="AYE35127.1"/>
    <property type="molecule type" value="Genomic_DNA"/>
</dbReference>
<dbReference type="RefSeq" id="WP_066673594.1">
    <property type="nucleotide sequence ID" value="NZ_CABMIZ010000001.1"/>
</dbReference>
<dbReference type="Gene3D" id="1.20.58.80">
    <property type="entry name" value="Phosphotransferase system, lactose/cellobiose-type IIA subunit"/>
    <property type="match status" value="1"/>
</dbReference>
<dbReference type="OrthoDB" id="389577at2"/>
<evidence type="ECO:0000313" key="9">
    <source>
        <dbReference type="EMBL" id="AYE35127.1"/>
    </source>
</evidence>
<dbReference type="PROSITE" id="PS51095">
    <property type="entry name" value="PTS_EIIA_TYPE_3"/>
    <property type="match status" value="1"/>
</dbReference>
<accession>A0A9N7PL78</accession>
<comment type="cofactor">
    <cofactor evidence="6">
        <name>Mg(2+)</name>
        <dbReference type="ChEBI" id="CHEBI:18420"/>
    </cofactor>
    <text evidence="6">Binds 1 Mg(2+) ion per trimer.</text>
</comment>
<sequence length="104" mass="12001">MNLEEIIMQIIISGGDSKSYVMEAIEEARNRNIEKARELIKKADTQLRNAHSIQTELIQNEARGEKITVELLMVHAQDHLMNAITVRDLGEQLVNMYEMFLKEC</sequence>
<feature type="coiled-coil region" evidence="8">
    <location>
        <begin position="22"/>
        <end position="53"/>
    </location>
</feature>
<evidence type="ECO:0000313" key="12">
    <source>
        <dbReference type="Proteomes" id="UP001055437"/>
    </source>
</evidence>
<evidence type="ECO:0000256" key="7">
    <source>
        <dbReference type="PROSITE-ProRule" id="PRU00418"/>
    </source>
</evidence>
<keyword evidence="6" id="KW-0479">Metal-binding</keyword>
<evidence type="ECO:0000256" key="2">
    <source>
        <dbReference type="ARBA" id="ARBA00022597"/>
    </source>
</evidence>
<dbReference type="GO" id="GO:0009401">
    <property type="term" value="P:phosphoenolpyruvate-dependent sugar phosphotransferase system"/>
    <property type="evidence" value="ECO:0007669"/>
    <property type="project" value="UniProtKB-KW"/>
</dbReference>
<dbReference type="Proteomes" id="UP001055437">
    <property type="component" value="Chromosome"/>
</dbReference>
<organism evidence="9 11">
    <name type="scientific">Clostridium septicum</name>
    <dbReference type="NCBI Taxonomy" id="1504"/>
    <lineage>
        <taxon>Bacteria</taxon>
        <taxon>Bacillati</taxon>
        <taxon>Bacillota</taxon>
        <taxon>Clostridia</taxon>
        <taxon>Eubacteriales</taxon>
        <taxon>Clostridiaceae</taxon>
        <taxon>Clostridium</taxon>
    </lineage>
</organism>
<keyword evidence="8" id="KW-0175">Coiled coil</keyword>
<dbReference type="InterPro" id="IPR036542">
    <property type="entry name" value="PTS_IIA_lac/cel_sf"/>
</dbReference>
<evidence type="ECO:0000256" key="1">
    <source>
        <dbReference type="ARBA" id="ARBA00022448"/>
    </source>
</evidence>
<keyword evidence="2" id="KW-0762">Sugar transport</keyword>
<evidence type="ECO:0000256" key="8">
    <source>
        <dbReference type="SAM" id="Coils"/>
    </source>
</evidence>
<feature type="binding site" evidence="6">
    <location>
        <position position="78"/>
    </location>
    <ligand>
        <name>Mg(2+)</name>
        <dbReference type="ChEBI" id="CHEBI:18420"/>
        <note>ligand shared between all trimeric partners</note>
    </ligand>
</feature>
<dbReference type="GeneID" id="303561459"/>
<dbReference type="PANTHER" id="PTHR34382:SF7">
    <property type="entry name" value="PTS SYSTEM N,N'-DIACETYLCHITOBIOSE-SPECIFIC EIIA COMPONENT"/>
    <property type="match status" value="1"/>
</dbReference>
<dbReference type="PIRSF" id="PIRSF000699">
    <property type="entry name" value="PTS_IILac_III"/>
    <property type="match status" value="1"/>
</dbReference>
<reference evidence="10" key="2">
    <citation type="submission" date="2022-06" db="EMBL/GenBank/DDBJ databases">
        <authorList>
            <person name="Holder M.E."/>
            <person name="Ajami N.J."/>
            <person name="Petrosino J.F."/>
        </authorList>
    </citation>
    <scope>NUCLEOTIDE SEQUENCE</scope>
    <source>
        <strain evidence="10">RMA 8861</strain>
    </source>
</reference>
<evidence type="ECO:0000256" key="5">
    <source>
        <dbReference type="PIRSR" id="PIRSR000699-1"/>
    </source>
</evidence>
<protein>
    <submittedName>
        <fullName evidence="9">PTS lactose/cellobiose transporter subunit IIA</fullName>
    </submittedName>
</protein>
<evidence type="ECO:0000256" key="6">
    <source>
        <dbReference type="PIRSR" id="PIRSR000699-2"/>
    </source>
</evidence>
<dbReference type="AlphaFoldDB" id="A0A9N7PL78"/>
<gene>
    <name evidence="9" type="ORF">CP523_12255</name>
    <name evidence="10" type="ORF">NH397_04630</name>
</gene>
<feature type="modified residue" description="Phosphohistidine; by HPr" evidence="7">
    <location>
        <position position="75"/>
    </location>
</feature>
<keyword evidence="12" id="KW-1185">Reference proteome</keyword>
<dbReference type="InterPro" id="IPR003188">
    <property type="entry name" value="PTS_IIA_lac/cel"/>
</dbReference>
<evidence type="ECO:0000256" key="3">
    <source>
        <dbReference type="ARBA" id="ARBA00022679"/>
    </source>
</evidence>
<proteinExistence type="predicted"/>
<dbReference type="Proteomes" id="UP000280586">
    <property type="component" value="Chromosome"/>
</dbReference>
<evidence type="ECO:0000313" key="10">
    <source>
        <dbReference type="EMBL" id="USS01724.1"/>
    </source>
</evidence>